<organism evidence="2 3">
    <name type="scientific">Dimargaris verticillata</name>
    <dbReference type="NCBI Taxonomy" id="2761393"/>
    <lineage>
        <taxon>Eukaryota</taxon>
        <taxon>Fungi</taxon>
        <taxon>Fungi incertae sedis</taxon>
        <taxon>Zoopagomycota</taxon>
        <taxon>Kickxellomycotina</taxon>
        <taxon>Dimargaritomycetes</taxon>
        <taxon>Dimargaritales</taxon>
        <taxon>Dimargaritaceae</taxon>
        <taxon>Dimargaris</taxon>
    </lineage>
</organism>
<sequence length="173" mass="19472">MKKPLPSGLRGRVIRNLPYTKSDVSPNREVARSLQDILQQVKQREASFKPGDPVGQPAPPVPQAPTSVVSALATRFKNLWDPDATLERRKYLIKKFHRSHFQDMVDIKNHGQKAFAASSKMIPAQKALYMPNLYAKSLDGRQRNLTTVLKDKVSLVSFEFTKLGGVCFTRVPQ</sequence>
<reference evidence="2" key="1">
    <citation type="submission" date="2022-07" db="EMBL/GenBank/DDBJ databases">
        <title>Phylogenomic reconstructions and comparative analyses of Kickxellomycotina fungi.</title>
        <authorList>
            <person name="Reynolds N.K."/>
            <person name="Stajich J.E."/>
            <person name="Barry K."/>
            <person name="Grigoriev I.V."/>
            <person name="Crous P."/>
            <person name="Smith M.E."/>
        </authorList>
    </citation>
    <scope>NUCLEOTIDE SEQUENCE</scope>
    <source>
        <strain evidence="2">RSA 567</strain>
    </source>
</reference>
<dbReference type="EMBL" id="JANBQB010000285">
    <property type="protein sequence ID" value="KAJ1978300.1"/>
    <property type="molecule type" value="Genomic_DNA"/>
</dbReference>
<gene>
    <name evidence="2" type="primary">ATP10_1</name>
    <name evidence="2" type="ORF">H4R34_003252</name>
</gene>
<evidence type="ECO:0000313" key="2">
    <source>
        <dbReference type="EMBL" id="KAJ1978300.1"/>
    </source>
</evidence>
<dbReference type="OrthoDB" id="17089at2759"/>
<dbReference type="Proteomes" id="UP001151582">
    <property type="component" value="Unassembled WGS sequence"/>
</dbReference>
<evidence type="ECO:0000256" key="1">
    <source>
        <dbReference type="SAM" id="MobiDB-lite"/>
    </source>
</evidence>
<keyword evidence="3" id="KW-1185">Reference proteome</keyword>
<dbReference type="InterPro" id="IPR007849">
    <property type="entry name" value="ATP10"/>
</dbReference>
<dbReference type="GO" id="GO:0005743">
    <property type="term" value="C:mitochondrial inner membrane"/>
    <property type="evidence" value="ECO:0007669"/>
    <property type="project" value="TreeGrafter"/>
</dbReference>
<accession>A0A9W8B6F3</accession>
<dbReference type="AlphaFoldDB" id="A0A9W8B6F3"/>
<feature type="region of interest" description="Disordered" evidence="1">
    <location>
        <begin position="45"/>
        <end position="65"/>
    </location>
</feature>
<comment type="caution">
    <text evidence="2">The sequence shown here is derived from an EMBL/GenBank/DDBJ whole genome shotgun (WGS) entry which is preliminary data.</text>
</comment>
<evidence type="ECO:0000313" key="3">
    <source>
        <dbReference type="Proteomes" id="UP001151582"/>
    </source>
</evidence>
<dbReference type="PANTHER" id="PTHR28106">
    <property type="entry name" value="MITOCHONDRIAL ATPASE COMPLEX SUBUNIT ATP10"/>
    <property type="match status" value="1"/>
</dbReference>
<dbReference type="GO" id="GO:0033615">
    <property type="term" value="P:mitochondrial proton-transporting ATP synthase complex assembly"/>
    <property type="evidence" value="ECO:0007669"/>
    <property type="project" value="TreeGrafter"/>
</dbReference>
<proteinExistence type="predicted"/>
<dbReference type="PANTHER" id="PTHR28106:SF1">
    <property type="entry name" value="MITOCHONDRIAL ATPASE COMPLEX SUBUNIT ATP10"/>
    <property type="match status" value="1"/>
</dbReference>
<dbReference type="Pfam" id="PF05176">
    <property type="entry name" value="ATP-synt_10"/>
    <property type="match status" value="1"/>
</dbReference>
<protein>
    <submittedName>
        <fullName evidence="2">Mitochondrial ATPase complex subunit atp10</fullName>
    </submittedName>
</protein>
<name>A0A9W8B6F3_9FUNG</name>